<organism evidence="1 2">
    <name type="scientific">Roseimaritima ulvae</name>
    <dbReference type="NCBI Taxonomy" id="980254"/>
    <lineage>
        <taxon>Bacteria</taxon>
        <taxon>Pseudomonadati</taxon>
        <taxon>Planctomycetota</taxon>
        <taxon>Planctomycetia</taxon>
        <taxon>Pirellulales</taxon>
        <taxon>Pirellulaceae</taxon>
        <taxon>Roseimaritima</taxon>
    </lineage>
</organism>
<evidence type="ECO:0000313" key="1">
    <source>
        <dbReference type="EMBL" id="QEG39455.1"/>
    </source>
</evidence>
<evidence type="ECO:0000313" key="2">
    <source>
        <dbReference type="Proteomes" id="UP000325286"/>
    </source>
</evidence>
<dbReference type="SUPFAM" id="SSF53649">
    <property type="entry name" value="Alkaline phosphatase-like"/>
    <property type="match status" value="1"/>
</dbReference>
<reference evidence="1 2" key="1">
    <citation type="submission" date="2019-08" db="EMBL/GenBank/DDBJ databases">
        <title>Deep-cultivation of Planctomycetes and their phenomic and genomic characterization uncovers novel biology.</title>
        <authorList>
            <person name="Wiegand S."/>
            <person name="Jogler M."/>
            <person name="Boedeker C."/>
            <person name="Pinto D."/>
            <person name="Vollmers J."/>
            <person name="Rivas-Marin E."/>
            <person name="Kohn T."/>
            <person name="Peeters S.H."/>
            <person name="Heuer A."/>
            <person name="Rast P."/>
            <person name="Oberbeckmann S."/>
            <person name="Bunk B."/>
            <person name="Jeske O."/>
            <person name="Meyerdierks A."/>
            <person name="Storesund J.E."/>
            <person name="Kallscheuer N."/>
            <person name="Luecker S."/>
            <person name="Lage O.M."/>
            <person name="Pohl T."/>
            <person name="Merkel B.J."/>
            <person name="Hornburger P."/>
            <person name="Mueller R.-W."/>
            <person name="Bruemmer F."/>
            <person name="Labrenz M."/>
            <person name="Spormann A.M."/>
            <person name="Op den Camp H."/>
            <person name="Overmann J."/>
            <person name="Amann R."/>
            <person name="Jetten M.S.M."/>
            <person name="Mascher T."/>
            <person name="Medema M.H."/>
            <person name="Devos D.P."/>
            <person name="Kaster A.-K."/>
            <person name="Ovreas L."/>
            <person name="Rohde M."/>
            <person name="Galperin M.Y."/>
            <person name="Jogler C."/>
        </authorList>
    </citation>
    <scope>NUCLEOTIDE SEQUENCE [LARGE SCALE GENOMIC DNA]</scope>
    <source>
        <strain evidence="1 2">UC8</strain>
    </source>
</reference>
<dbReference type="AlphaFoldDB" id="A0A5B9QPL4"/>
<gene>
    <name evidence="1" type="ORF">UC8_14500</name>
</gene>
<dbReference type="InterPro" id="IPR017850">
    <property type="entry name" value="Alkaline_phosphatase_core_sf"/>
</dbReference>
<name>A0A5B9QPL4_9BACT</name>
<dbReference type="Pfam" id="PF07394">
    <property type="entry name" value="DUF1501"/>
    <property type="match status" value="1"/>
</dbReference>
<dbReference type="InterPro" id="IPR010869">
    <property type="entry name" value="DUF1501"/>
</dbReference>
<dbReference type="Gene3D" id="3.40.720.10">
    <property type="entry name" value="Alkaline Phosphatase, subunit A"/>
    <property type="match status" value="1"/>
</dbReference>
<accession>A0A5B9QPL4</accession>
<sequence length="434" mass="46896">MVSYLPPCMTDRRAFMATAAKGLLGVHFAGAATRDANRVFAAEDTARPAVHNGRAKHVICLFMNGAMSHLDTFDPKDGTPEAGETKSIQTRLSGVAFGEHLPRLSYLAGGLAVVRSMSTETGAHEQGRYLMRTAYKQINSIQHPGLGAWLTHLQGRDNKELPGNLFIGSDNSHPGAGFLPPSLSPVPIANPALGLQNTKLPSYLTTANFNRRLALINRLDANFRTKYAGQQVEAYNEMYIEARRLMGSDALQVFDIKEEPEKIREAYGHNTLGQGCLLARRLVQAGVRFVEVNYGGWDMHQTLWDNMAEKANHLDVALGNLLRDLHSKGLLSETLVVLQTEFGRSPQVNENAGRDHHPGAFSCVLAGAGIRGGQVYGASDKRGFSVAQDHCSVADLNATIAAAAGIDTQQEHLAPNGRPFKVGGGGEPLRALLT</sequence>
<keyword evidence="2" id="KW-1185">Reference proteome</keyword>
<dbReference type="PANTHER" id="PTHR43737">
    <property type="entry name" value="BLL7424 PROTEIN"/>
    <property type="match status" value="1"/>
</dbReference>
<dbReference type="KEGG" id="rul:UC8_14500"/>
<dbReference type="EMBL" id="CP042914">
    <property type="protein sequence ID" value="QEG39455.1"/>
    <property type="molecule type" value="Genomic_DNA"/>
</dbReference>
<evidence type="ECO:0008006" key="3">
    <source>
        <dbReference type="Google" id="ProtNLM"/>
    </source>
</evidence>
<protein>
    <recommendedName>
        <fullName evidence="3">Sulfatase</fullName>
    </recommendedName>
</protein>
<dbReference type="Proteomes" id="UP000325286">
    <property type="component" value="Chromosome"/>
</dbReference>
<dbReference type="PANTHER" id="PTHR43737:SF1">
    <property type="entry name" value="DUF1501 DOMAIN-CONTAINING PROTEIN"/>
    <property type="match status" value="1"/>
</dbReference>
<proteinExistence type="predicted"/>